<dbReference type="OrthoDB" id="2975119at2759"/>
<evidence type="ECO:0000313" key="3">
    <source>
        <dbReference type="EMBL" id="KAF5324633.1"/>
    </source>
</evidence>
<evidence type="ECO:0000256" key="2">
    <source>
        <dbReference type="SAM" id="Phobius"/>
    </source>
</evidence>
<keyword evidence="2" id="KW-1133">Transmembrane helix</keyword>
<feature type="transmembrane region" description="Helical" evidence="2">
    <location>
        <begin position="39"/>
        <end position="59"/>
    </location>
</feature>
<organism evidence="3 4">
    <name type="scientific">Ephemerocybe angulata</name>
    <dbReference type="NCBI Taxonomy" id="980116"/>
    <lineage>
        <taxon>Eukaryota</taxon>
        <taxon>Fungi</taxon>
        <taxon>Dikarya</taxon>
        <taxon>Basidiomycota</taxon>
        <taxon>Agaricomycotina</taxon>
        <taxon>Agaricomycetes</taxon>
        <taxon>Agaricomycetidae</taxon>
        <taxon>Agaricales</taxon>
        <taxon>Agaricineae</taxon>
        <taxon>Psathyrellaceae</taxon>
        <taxon>Ephemerocybe</taxon>
    </lineage>
</organism>
<protein>
    <submittedName>
        <fullName evidence="3">Uncharacterized protein</fullName>
    </submittedName>
</protein>
<dbReference type="Proteomes" id="UP000541558">
    <property type="component" value="Unassembled WGS sequence"/>
</dbReference>
<accession>A0A8H5BK78</accession>
<name>A0A8H5BK78_9AGAR</name>
<feature type="transmembrane region" description="Helical" evidence="2">
    <location>
        <begin position="111"/>
        <end position="135"/>
    </location>
</feature>
<keyword evidence="2" id="KW-0472">Membrane</keyword>
<evidence type="ECO:0000256" key="1">
    <source>
        <dbReference type="SAM" id="MobiDB-lite"/>
    </source>
</evidence>
<sequence length="319" mass="35168">MATFARVMFVVLISVLHLVSLLLLTLSLALKSGGPVETVAIVVDWLALITMSVFLLHRAQYPQREYIRPRSLIAFSTLSFISAINLVLFVARLSWGGALVTEFRALGNGKAAAAAVIAIAAATTTLALIGVQLSYSGCYIEERRSGPSLKPFISRPIVDWEQPPQPHVGVTSIPNPTYQSQYPQSQYSDNSHINYSQNPPWAGPRTRKYVPGLFPAWGALRRLRSRMSGLGIVGAVRSSFSSRGSGERASPASTVETPLPRVPDRPAYYQGDGGRSWYVQKGGKEAREERPLPRIPDRMYQGDGGRSWYVRKGEHEVYH</sequence>
<feature type="transmembrane region" description="Helical" evidence="2">
    <location>
        <begin position="71"/>
        <end position="91"/>
    </location>
</feature>
<proteinExistence type="predicted"/>
<keyword evidence="4" id="KW-1185">Reference proteome</keyword>
<reference evidence="3 4" key="1">
    <citation type="journal article" date="2020" name="ISME J.">
        <title>Uncovering the hidden diversity of litter-decomposition mechanisms in mushroom-forming fungi.</title>
        <authorList>
            <person name="Floudas D."/>
            <person name="Bentzer J."/>
            <person name="Ahren D."/>
            <person name="Johansson T."/>
            <person name="Persson P."/>
            <person name="Tunlid A."/>
        </authorList>
    </citation>
    <scope>NUCLEOTIDE SEQUENCE [LARGE SCALE GENOMIC DNA]</scope>
    <source>
        <strain evidence="3 4">CBS 175.51</strain>
    </source>
</reference>
<feature type="region of interest" description="Disordered" evidence="1">
    <location>
        <begin position="240"/>
        <end position="298"/>
    </location>
</feature>
<gene>
    <name evidence="3" type="ORF">D9611_004407</name>
</gene>
<dbReference type="EMBL" id="JAACJK010000164">
    <property type="protein sequence ID" value="KAF5324633.1"/>
    <property type="molecule type" value="Genomic_DNA"/>
</dbReference>
<dbReference type="AlphaFoldDB" id="A0A8H5BK78"/>
<keyword evidence="2" id="KW-0812">Transmembrane</keyword>
<feature type="compositionally biased region" description="Low complexity" evidence="1">
    <location>
        <begin position="240"/>
        <end position="250"/>
    </location>
</feature>
<feature type="compositionally biased region" description="Basic and acidic residues" evidence="1">
    <location>
        <begin position="282"/>
        <end position="297"/>
    </location>
</feature>
<evidence type="ECO:0000313" key="4">
    <source>
        <dbReference type="Proteomes" id="UP000541558"/>
    </source>
</evidence>
<comment type="caution">
    <text evidence="3">The sequence shown here is derived from an EMBL/GenBank/DDBJ whole genome shotgun (WGS) entry which is preliminary data.</text>
</comment>